<accession>A0A5J6TKZ5</accession>
<evidence type="ECO:0000313" key="1">
    <source>
        <dbReference type="EMBL" id="QFG11326.1"/>
    </source>
</evidence>
<name>A0A5J6TKZ5_9CAUD</name>
<proteinExistence type="predicted"/>
<gene>
    <name evidence="1" type="primary">47</name>
    <name evidence="1" type="ORF">SEA_RAMEN_47</name>
</gene>
<reference evidence="1 2" key="1">
    <citation type="submission" date="2019-07" db="EMBL/GenBank/DDBJ databases">
        <authorList>
            <person name="Kovalski J.M."/>
            <person name="Stoner T.H."/>
            <person name="Garlena R.A."/>
            <person name="Russell D.A."/>
            <person name="Pope W.H."/>
            <person name="Jacobs-Sera D."/>
            <person name="Hatfull G.F."/>
        </authorList>
    </citation>
    <scope>NUCLEOTIDE SEQUENCE [LARGE SCALE GENOMIC DNA]</scope>
</reference>
<dbReference type="EMBL" id="MN234197">
    <property type="protein sequence ID" value="QFG11326.1"/>
    <property type="molecule type" value="Genomic_DNA"/>
</dbReference>
<organism evidence="1 2">
    <name type="scientific">Mycobacterium phage Ramen</name>
    <dbReference type="NCBI Taxonomy" id="2599876"/>
    <lineage>
        <taxon>Viruses</taxon>
        <taxon>Duplodnaviria</taxon>
        <taxon>Heunggongvirae</taxon>
        <taxon>Uroviricota</taxon>
        <taxon>Caudoviricetes</taxon>
        <taxon>Weiservirinae</taxon>
        <taxon>Anayavirus</taxon>
        <taxon>Anayavirus JAWS</taxon>
    </lineage>
</organism>
<sequence>MEVGRQTGFFRCFLPPQAWPTTR</sequence>
<protein>
    <submittedName>
        <fullName evidence="1">Uncharacterized protein</fullName>
    </submittedName>
</protein>
<dbReference type="Proteomes" id="UP000325704">
    <property type="component" value="Segment"/>
</dbReference>
<evidence type="ECO:0000313" key="2">
    <source>
        <dbReference type="Proteomes" id="UP000325704"/>
    </source>
</evidence>